<reference evidence="3 4" key="1">
    <citation type="submission" date="2019-04" db="EMBL/GenBank/DDBJ databases">
        <title>Rhodococcus oryzae sp. nov., a novel actinomycete isolated from rhizosphere soil of rice (Oryza sativa L.).</title>
        <authorList>
            <person name="Li C."/>
        </authorList>
    </citation>
    <scope>NUCLEOTIDE SEQUENCE [LARGE SCALE GENOMIC DNA]</scope>
    <source>
        <strain evidence="3 4">NEAU-CX67</strain>
    </source>
</reference>
<feature type="compositionally biased region" description="Gly residues" evidence="1">
    <location>
        <begin position="201"/>
        <end position="210"/>
    </location>
</feature>
<protein>
    <submittedName>
        <fullName evidence="3">Uncharacterized protein</fullName>
    </submittedName>
</protein>
<feature type="chain" id="PRO_5045424785" evidence="2">
    <location>
        <begin position="28"/>
        <end position="234"/>
    </location>
</feature>
<sequence length="234" mass="23526">MRRIASVVAATALIAGGLAIGAGTAAAAQAPYSATKTTSNIKVTKSVVGDGTVAPGQKVTYRTTIATTAHPDRFISRVTDFHPAGFKYVNGSAKLTAWHLVGGVKTENVTPEVDVNNNTVSVPSAGMAISQTDSKTVTFEVTYLVPQNAQIGTAPDSGVSFDVSGFATTQTFNPMGVSATIRALNPGEAVATGSSEFGLGSSDGEGGTTGSAGSAIVENPTGFVVDVLRGVVGS</sequence>
<organism evidence="3 4">
    <name type="scientific">Rhodococcus oryzae</name>
    <dbReference type="NCBI Taxonomy" id="2571143"/>
    <lineage>
        <taxon>Bacteria</taxon>
        <taxon>Bacillati</taxon>
        <taxon>Actinomycetota</taxon>
        <taxon>Actinomycetes</taxon>
        <taxon>Mycobacteriales</taxon>
        <taxon>Nocardiaceae</taxon>
        <taxon>Rhodococcus</taxon>
    </lineage>
</organism>
<keyword evidence="2" id="KW-0732">Signal</keyword>
<dbReference type="Proteomes" id="UP000305109">
    <property type="component" value="Unassembled WGS sequence"/>
</dbReference>
<feature type="signal peptide" evidence="2">
    <location>
        <begin position="1"/>
        <end position="27"/>
    </location>
</feature>
<keyword evidence="4" id="KW-1185">Reference proteome</keyword>
<evidence type="ECO:0000256" key="1">
    <source>
        <dbReference type="SAM" id="MobiDB-lite"/>
    </source>
</evidence>
<comment type="caution">
    <text evidence="3">The sequence shown here is derived from an EMBL/GenBank/DDBJ whole genome shotgun (WGS) entry which is preliminary data.</text>
</comment>
<evidence type="ECO:0000313" key="4">
    <source>
        <dbReference type="Proteomes" id="UP000305109"/>
    </source>
</evidence>
<evidence type="ECO:0000256" key="2">
    <source>
        <dbReference type="SAM" id="SignalP"/>
    </source>
</evidence>
<name>A0ABY2RPQ1_9NOCA</name>
<proteinExistence type="predicted"/>
<evidence type="ECO:0000313" key="3">
    <source>
        <dbReference type="EMBL" id="TJZ80461.1"/>
    </source>
</evidence>
<gene>
    <name evidence="3" type="ORF">FCG67_05030</name>
</gene>
<dbReference type="EMBL" id="SUMD01000002">
    <property type="protein sequence ID" value="TJZ80461.1"/>
    <property type="molecule type" value="Genomic_DNA"/>
</dbReference>
<accession>A0ABY2RPQ1</accession>
<feature type="region of interest" description="Disordered" evidence="1">
    <location>
        <begin position="194"/>
        <end position="214"/>
    </location>
</feature>